<dbReference type="Gene3D" id="6.10.340.10">
    <property type="match status" value="1"/>
</dbReference>
<evidence type="ECO:0000313" key="9">
    <source>
        <dbReference type="Proteomes" id="UP000033187"/>
    </source>
</evidence>
<feature type="compositionally biased region" description="Low complexity" evidence="4">
    <location>
        <begin position="664"/>
        <end position="676"/>
    </location>
</feature>
<keyword evidence="8" id="KW-0418">Kinase</keyword>
<evidence type="ECO:0000256" key="1">
    <source>
        <dbReference type="ARBA" id="ARBA00023224"/>
    </source>
</evidence>
<feature type="domain" description="Methyl-accepting transducer" evidence="6">
    <location>
        <begin position="445"/>
        <end position="681"/>
    </location>
</feature>
<protein>
    <submittedName>
        <fullName evidence="8">Methyl-accepting chemotaxis receptor/sensory transducer histidine kinase HAMP domain</fullName>
    </submittedName>
</protein>
<dbReference type="PANTHER" id="PTHR32089:SF112">
    <property type="entry name" value="LYSOZYME-LIKE PROTEIN-RELATED"/>
    <property type="match status" value="1"/>
</dbReference>
<dbReference type="GO" id="GO:0016020">
    <property type="term" value="C:membrane"/>
    <property type="evidence" value="ECO:0007669"/>
    <property type="project" value="InterPro"/>
</dbReference>
<accession>A0A0D6JHH1</accession>
<name>A0A0D6JHH1_9HYPH</name>
<dbReference type="RefSeq" id="WP_082101113.1">
    <property type="nucleotide sequence ID" value="NZ_LN829118.1"/>
</dbReference>
<dbReference type="KEGG" id="fil:BN1229_v1_3389"/>
<dbReference type="SUPFAM" id="SSF58104">
    <property type="entry name" value="Methyl-accepting chemotaxis protein (MCP) signaling domain"/>
    <property type="match status" value="1"/>
</dbReference>
<dbReference type="CDD" id="cd06225">
    <property type="entry name" value="HAMP"/>
    <property type="match status" value="1"/>
</dbReference>
<dbReference type="Gene3D" id="1.10.287.950">
    <property type="entry name" value="Methyl-accepting chemotaxis protein"/>
    <property type="match status" value="1"/>
</dbReference>
<keyword evidence="5" id="KW-0812">Transmembrane</keyword>
<sequence>MSSIRTLTIGTVLKLLFGTMVIIAIATLAIPIHNDINQLRESQRVVRVAEAGQAVFIALQNNRIQRGPTRVRLQAEAPTSDSYFATLNAARAKVNPAVADILRLCAEIDCTNGQTEIFTGFPGSLERLATMQKRSDAALKVALSERPAGIAQEFNTVATDVIDRLEKMSIALATEVRMSDVQIAELMAVKQAAWLARDGVGLGRTALAEARTKQALTPALDRKIADLRGRALVNWSVVKELISRRGVPAELKAAVETADTEVFQNYYESVWKTAFEELSNGVPTTISNDTMNATSIKALNTLTAVADTAMRLTQEHAERKYGEAQYTLMVQSGVLVFVLLLGAAGFVIVQRRITHPLGQMTDAMRRLAEGDLMIEVPGADRKDEIGAMAGAVEIFKESAIQRARLEEEGQRLRAQAEADKRKAMSQLAKDFDSKVSSLVESLVSASSQLETTANEMSNTARSTSDQSSVLSESAKETGANVQAVAAATEELASSASEIGMQIGQTARTARKAVEDVRMTDSTVQTLSAAVEKIETVVALINDIAARTNLLALNATIEAARAGEAGRGFAVVASEVKDLANQTIRATDEIVSQISELQQATTGAVSAIRAIGERIEQVDEIASSIAAAAEEQQAATSEIARSISQAAQGADLVGRSVDTVRDAAESTGTSSSEVLSSAKELAKSSHALQRDMRDFISGLEAA</sequence>
<keyword evidence="8" id="KW-0808">Transferase</keyword>
<dbReference type="InterPro" id="IPR003660">
    <property type="entry name" value="HAMP_dom"/>
</dbReference>
<evidence type="ECO:0000256" key="2">
    <source>
        <dbReference type="ARBA" id="ARBA00029447"/>
    </source>
</evidence>
<evidence type="ECO:0000256" key="4">
    <source>
        <dbReference type="SAM" id="MobiDB-lite"/>
    </source>
</evidence>
<keyword evidence="5" id="KW-0472">Membrane</keyword>
<dbReference type="Pfam" id="PF00672">
    <property type="entry name" value="HAMP"/>
    <property type="match status" value="1"/>
</dbReference>
<dbReference type="SMART" id="SM00283">
    <property type="entry name" value="MA"/>
    <property type="match status" value="1"/>
</dbReference>
<keyword evidence="1 3" id="KW-0807">Transducer</keyword>
<dbReference type="OrthoDB" id="8456673at2"/>
<dbReference type="PROSITE" id="PS50111">
    <property type="entry name" value="CHEMOTAXIS_TRANSDUC_2"/>
    <property type="match status" value="1"/>
</dbReference>
<evidence type="ECO:0000256" key="3">
    <source>
        <dbReference type="PROSITE-ProRule" id="PRU00284"/>
    </source>
</evidence>
<dbReference type="InterPro" id="IPR004089">
    <property type="entry name" value="MCPsignal_dom"/>
</dbReference>
<dbReference type="EMBL" id="LN829119">
    <property type="protein sequence ID" value="CPR20267.1"/>
    <property type="molecule type" value="Genomic_DNA"/>
</dbReference>
<feature type="transmembrane region" description="Helical" evidence="5">
    <location>
        <begin position="12"/>
        <end position="32"/>
    </location>
</feature>
<dbReference type="GO" id="GO:0007165">
    <property type="term" value="P:signal transduction"/>
    <property type="evidence" value="ECO:0007669"/>
    <property type="project" value="UniProtKB-KW"/>
</dbReference>
<evidence type="ECO:0000259" key="6">
    <source>
        <dbReference type="PROSITE" id="PS50111"/>
    </source>
</evidence>
<comment type="similarity">
    <text evidence="2">Belongs to the methyl-accepting chemotaxis (MCP) protein family.</text>
</comment>
<evidence type="ECO:0000313" key="8">
    <source>
        <dbReference type="EMBL" id="CPR20267.1"/>
    </source>
</evidence>
<keyword evidence="5" id="KW-1133">Transmembrane helix</keyword>
<dbReference type="Pfam" id="PF00015">
    <property type="entry name" value="MCPsignal"/>
    <property type="match status" value="1"/>
</dbReference>
<reference evidence="9" key="1">
    <citation type="submission" date="2015-02" db="EMBL/GenBank/DDBJ databases">
        <authorList>
            <person name="Chooi Y.-H."/>
        </authorList>
    </citation>
    <scope>NUCLEOTIDE SEQUENCE [LARGE SCALE GENOMIC DNA]</scope>
    <source>
        <strain evidence="9">strain Y</strain>
    </source>
</reference>
<evidence type="ECO:0000256" key="5">
    <source>
        <dbReference type="SAM" id="Phobius"/>
    </source>
</evidence>
<dbReference type="SMART" id="SM00304">
    <property type="entry name" value="HAMP"/>
    <property type="match status" value="1"/>
</dbReference>
<keyword evidence="8" id="KW-0675">Receptor</keyword>
<feature type="transmembrane region" description="Helical" evidence="5">
    <location>
        <begin position="328"/>
        <end position="349"/>
    </location>
</feature>
<feature type="domain" description="HAMP" evidence="7">
    <location>
        <begin position="351"/>
        <end position="404"/>
    </location>
</feature>
<dbReference type="Proteomes" id="UP000033187">
    <property type="component" value="Chromosome 1"/>
</dbReference>
<feature type="compositionally biased region" description="Polar residues" evidence="4">
    <location>
        <begin position="450"/>
        <end position="471"/>
    </location>
</feature>
<evidence type="ECO:0000259" key="7">
    <source>
        <dbReference type="PROSITE" id="PS50885"/>
    </source>
</evidence>
<feature type="region of interest" description="Disordered" evidence="4">
    <location>
        <begin position="450"/>
        <end position="474"/>
    </location>
</feature>
<gene>
    <name evidence="8" type="ORF">YBN1229_v1_2533</name>
</gene>
<dbReference type="PANTHER" id="PTHR32089">
    <property type="entry name" value="METHYL-ACCEPTING CHEMOTAXIS PROTEIN MCPB"/>
    <property type="match status" value="1"/>
</dbReference>
<dbReference type="KEGG" id="fiy:BN1229_v1_2533"/>
<dbReference type="PROSITE" id="PS50885">
    <property type="entry name" value="HAMP"/>
    <property type="match status" value="1"/>
</dbReference>
<feature type="region of interest" description="Disordered" evidence="4">
    <location>
        <begin position="660"/>
        <end position="685"/>
    </location>
</feature>
<keyword evidence="9" id="KW-1185">Reference proteome</keyword>
<dbReference type="GO" id="GO:0016301">
    <property type="term" value="F:kinase activity"/>
    <property type="evidence" value="ECO:0007669"/>
    <property type="project" value="UniProtKB-KW"/>
</dbReference>
<dbReference type="AlphaFoldDB" id="A0A0D6JHH1"/>
<organism evidence="8 9">
    <name type="scientific">Candidatus Filomicrobium marinum</name>
    <dbReference type="NCBI Taxonomy" id="1608628"/>
    <lineage>
        <taxon>Bacteria</taxon>
        <taxon>Pseudomonadati</taxon>
        <taxon>Pseudomonadota</taxon>
        <taxon>Alphaproteobacteria</taxon>
        <taxon>Hyphomicrobiales</taxon>
        <taxon>Hyphomicrobiaceae</taxon>
        <taxon>Filomicrobium</taxon>
    </lineage>
</organism>
<proteinExistence type="inferred from homology"/>